<dbReference type="EMBL" id="JACSQJ010000008">
    <property type="protein sequence ID" value="MBD7988869.1"/>
    <property type="molecule type" value="Genomic_DNA"/>
</dbReference>
<evidence type="ECO:0000313" key="1">
    <source>
        <dbReference type="EMBL" id="MBD7988869.1"/>
    </source>
</evidence>
<organism evidence="1 2">
    <name type="scientific">Luteimonas colneyensis</name>
    <dbReference type="NCBI Taxonomy" id="2762230"/>
    <lineage>
        <taxon>Bacteria</taxon>
        <taxon>Pseudomonadati</taxon>
        <taxon>Pseudomonadota</taxon>
        <taxon>Gammaproteobacteria</taxon>
        <taxon>Lysobacterales</taxon>
        <taxon>Lysobacteraceae</taxon>
        <taxon>Luteimonas</taxon>
    </lineage>
</organism>
<protein>
    <submittedName>
        <fullName evidence="1">Uncharacterized protein</fullName>
    </submittedName>
</protein>
<dbReference type="RefSeq" id="WP_191730030.1">
    <property type="nucleotide sequence ID" value="NZ_JACSQJ010000008.1"/>
</dbReference>
<sequence>MQATTGFPHTVHWDSFQLADAVPRRLSELYHFDARELARPTAFPADGEPRRAHALRPYLPSSSLPTRFQVD</sequence>
<dbReference type="Proteomes" id="UP000647183">
    <property type="component" value="Unassembled WGS sequence"/>
</dbReference>
<evidence type="ECO:0000313" key="2">
    <source>
        <dbReference type="Proteomes" id="UP000647183"/>
    </source>
</evidence>
<accession>A0ABR8ULG9</accession>
<proteinExistence type="predicted"/>
<gene>
    <name evidence="1" type="ORF">H9645_12595</name>
</gene>
<keyword evidence="2" id="KW-1185">Reference proteome</keyword>
<comment type="caution">
    <text evidence="1">The sequence shown here is derived from an EMBL/GenBank/DDBJ whole genome shotgun (WGS) entry which is preliminary data.</text>
</comment>
<name>A0ABR8ULG9_9GAMM</name>
<reference evidence="1 2" key="1">
    <citation type="submission" date="2020-08" db="EMBL/GenBank/DDBJ databases">
        <title>A Genomic Blueprint of the Chicken Gut Microbiome.</title>
        <authorList>
            <person name="Gilroy R."/>
            <person name="Ravi A."/>
            <person name="Getino M."/>
            <person name="Pursley I."/>
            <person name="Horton D.L."/>
            <person name="Alikhan N.-F."/>
            <person name="Baker D."/>
            <person name="Gharbi K."/>
            <person name="Hall N."/>
            <person name="Watson M."/>
            <person name="Adriaenssens E.M."/>
            <person name="Foster-Nyarko E."/>
            <person name="Jarju S."/>
            <person name="Secka A."/>
            <person name="Antonio M."/>
            <person name="Oren A."/>
            <person name="Chaudhuri R."/>
            <person name="La Ragione R.M."/>
            <person name="Hildebrand F."/>
            <person name="Pallen M.J."/>
        </authorList>
    </citation>
    <scope>NUCLEOTIDE SEQUENCE [LARGE SCALE GENOMIC DNA]</scope>
    <source>
        <strain evidence="1 2">Sa2BVA3</strain>
    </source>
</reference>